<sequence>MDWQIVLSTFAAVFLAELGDKTQLSTMMIASSKKAPWSVFLGSACALVLSSVIGVLVGDTLYRFVPVNVIRLLAGGGFLVIGLLILAGRL</sequence>
<gene>
    <name evidence="7" type="ORF">IMF26_05925</name>
</gene>
<dbReference type="InterPro" id="IPR001727">
    <property type="entry name" value="GDT1-like"/>
</dbReference>
<keyword evidence="5 6" id="KW-0472">Membrane</keyword>
<organism evidence="7">
    <name type="scientific">Candidatus Fermentithermobacillus carboniphilus</name>
    <dbReference type="NCBI Taxonomy" id="3085328"/>
    <lineage>
        <taxon>Bacteria</taxon>
        <taxon>Bacillati</taxon>
        <taxon>Bacillota</taxon>
        <taxon>Candidatus Fermentithermobacillia</taxon>
        <taxon>Candidatus Fermentithermobacillales</taxon>
        <taxon>Candidatus Fermentithermobacillaceae</taxon>
        <taxon>Candidatus Fermentithermobacillus</taxon>
    </lineage>
</organism>
<accession>A0AAT9LEM7</accession>
<evidence type="ECO:0000256" key="4">
    <source>
        <dbReference type="ARBA" id="ARBA00022989"/>
    </source>
</evidence>
<comment type="caution">
    <text evidence="6">Lacks conserved residue(s) required for the propagation of feature annotation.</text>
</comment>
<comment type="similarity">
    <text evidence="2 6">Belongs to the GDT1 family.</text>
</comment>
<protein>
    <recommendedName>
        <fullName evidence="6">GDT1 family protein</fullName>
    </recommendedName>
</protein>
<dbReference type="AlphaFoldDB" id="A0AAT9LEM7"/>
<name>A0AAT9LEM7_9FIRM</name>
<dbReference type="GO" id="GO:0016020">
    <property type="term" value="C:membrane"/>
    <property type="evidence" value="ECO:0007669"/>
    <property type="project" value="UniProtKB-SubCell"/>
</dbReference>
<evidence type="ECO:0000256" key="3">
    <source>
        <dbReference type="ARBA" id="ARBA00022692"/>
    </source>
</evidence>
<feature type="transmembrane region" description="Helical" evidence="6">
    <location>
        <begin position="69"/>
        <end position="88"/>
    </location>
</feature>
<evidence type="ECO:0000256" key="5">
    <source>
        <dbReference type="ARBA" id="ARBA00023136"/>
    </source>
</evidence>
<proteinExistence type="inferred from homology"/>
<evidence type="ECO:0000256" key="2">
    <source>
        <dbReference type="ARBA" id="ARBA00009190"/>
    </source>
</evidence>
<evidence type="ECO:0000313" key="7">
    <source>
        <dbReference type="EMBL" id="QUL99605.1"/>
    </source>
</evidence>
<dbReference type="Pfam" id="PF01169">
    <property type="entry name" value="GDT1"/>
    <property type="match status" value="1"/>
</dbReference>
<dbReference type="EMBL" id="CP062796">
    <property type="protein sequence ID" value="QUL99605.1"/>
    <property type="molecule type" value="Genomic_DNA"/>
</dbReference>
<reference evidence="7" key="2">
    <citation type="journal article" date="2023" name="Biology">
        <title>Prokaryotic Life Associated with Coal-Fire Gas Vents Revealed by Metagenomics.</title>
        <authorList>
            <person name="Kadnikov V.V."/>
            <person name="Mardanov A.V."/>
            <person name="Beletsky A.V."/>
            <person name="Karnachuk O.V."/>
            <person name="Ravin N.V."/>
        </authorList>
    </citation>
    <scope>NUCLEOTIDE SEQUENCE</scope>
    <source>
        <strain evidence="7">Bu02</strain>
    </source>
</reference>
<dbReference type="PANTHER" id="PTHR12608:SF1">
    <property type="entry name" value="TRANSMEMBRANE PROTEIN 165"/>
    <property type="match status" value="1"/>
</dbReference>
<feature type="transmembrane region" description="Helical" evidence="6">
    <location>
        <begin position="35"/>
        <end position="57"/>
    </location>
</feature>
<keyword evidence="4 6" id="KW-1133">Transmembrane helix</keyword>
<evidence type="ECO:0000256" key="1">
    <source>
        <dbReference type="ARBA" id="ARBA00004141"/>
    </source>
</evidence>
<dbReference type="PANTHER" id="PTHR12608">
    <property type="entry name" value="TRANSMEMBRANE PROTEIN HTP-1 RELATED"/>
    <property type="match status" value="1"/>
</dbReference>
<comment type="subcellular location">
    <subcellularLocation>
        <location evidence="1 6">Membrane</location>
        <topology evidence="1 6">Multi-pass membrane protein</topology>
    </subcellularLocation>
</comment>
<dbReference type="KEGG" id="fcz:IMF26_05925"/>
<evidence type="ECO:0000256" key="6">
    <source>
        <dbReference type="RuleBase" id="RU365102"/>
    </source>
</evidence>
<dbReference type="GO" id="GO:0046873">
    <property type="term" value="F:metal ion transmembrane transporter activity"/>
    <property type="evidence" value="ECO:0007669"/>
    <property type="project" value="InterPro"/>
</dbReference>
<keyword evidence="3 6" id="KW-0812">Transmembrane</keyword>
<reference evidence="7" key="1">
    <citation type="submission" date="2020-10" db="EMBL/GenBank/DDBJ databases">
        <authorList>
            <person name="Kadnikov V."/>
            <person name="Beletsky A.V."/>
            <person name="Mardanov A.V."/>
            <person name="Karnachuk O.V."/>
            <person name="Ravin N.V."/>
        </authorList>
    </citation>
    <scope>NUCLEOTIDE SEQUENCE</scope>
    <source>
        <strain evidence="7">Bu02</strain>
    </source>
</reference>